<keyword evidence="2" id="KW-1133">Transmembrane helix</keyword>
<accession>A0A1H0X2X1</accession>
<sequence>MFLRYLVALPLILTSYVGVPFVYLTLSSQLFRRSLPGGTSRSFTTGFTETFTDHIGGFWPVPVALVLFAALWWMTTAWPRIALLPSAPLALTGLFSGTVEKTLLAVAAPAAAWGLAWLAAQIVSWPLTRDVRRSAAEVVVGLRGEGRLRVQSRRLLLDKLPPPLHKGSPVGRVAIRFDRIKHVEAGAVRTAAQWRLANTSELTITPGPVLRIIGGGQEWLLPVDDAEAAARLVLERAEVRGKAEPRPPMDSRRWTSAKHLWELQDAPVLRPNPQKVKHGAHHMMLVLSALTTAMAGFAAFRMFTGDWTFVFGVLIFGGVALGTVLSWGSIGATQKLTEENPRSPLDEDPDPHRTPVTGWSPRPVSASRSLF</sequence>
<feature type="transmembrane region" description="Helical" evidence="2">
    <location>
        <begin position="284"/>
        <end position="303"/>
    </location>
</feature>
<reference evidence="4" key="1">
    <citation type="submission" date="2016-10" db="EMBL/GenBank/DDBJ databases">
        <authorList>
            <person name="Varghese N."/>
            <person name="Submissions S."/>
        </authorList>
    </citation>
    <scope>NUCLEOTIDE SEQUENCE [LARGE SCALE GENOMIC DNA]</scope>
    <source>
        <strain evidence="4">CGMCC 4.6609</strain>
    </source>
</reference>
<feature type="region of interest" description="Disordered" evidence="1">
    <location>
        <begin position="336"/>
        <end position="371"/>
    </location>
</feature>
<proteinExistence type="predicted"/>
<feature type="compositionally biased region" description="Basic and acidic residues" evidence="1">
    <location>
        <begin position="336"/>
        <end position="353"/>
    </location>
</feature>
<organism evidence="3 4">
    <name type="scientific">Lentzea jiangxiensis</name>
    <dbReference type="NCBI Taxonomy" id="641025"/>
    <lineage>
        <taxon>Bacteria</taxon>
        <taxon>Bacillati</taxon>
        <taxon>Actinomycetota</taxon>
        <taxon>Actinomycetes</taxon>
        <taxon>Pseudonocardiales</taxon>
        <taxon>Pseudonocardiaceae</taxon>
        <taxon>Lentzea</taxon>
    </lineage>
</organism>
<dbReference type="RefSeq" id="WP_143023023.1">
    <property type="nucleotide sequence ID" value="NZ_FNIX01000030.1"/>
</dbReference>
<feature type="transmembrane region" description="Helical" evidence="2">
    <location>
        <begin position="57"/>
        <end position="74"/>
    </location>
</feature>
<feature type="transmembrane region" description="Helical" evidence="2">
    <location>
        <begin position="103"/>
        <end position="123"/>
    </location>
</feature>
<evidence type="ECO:0000313" key="4">
    <source>
        <dbReference type="Proteomes" id="UP000199691"/>
    </source>
</evidence>
<name>A0A1H0X2X1_9PSEU</name>
<keyword evidence="4" id="KW-1185">Reference proteome</keyword>
<feature type="transmembrane region" description="Helical" evidence="2">
    <location>
        <begin position="7"/>
        <end position="26"/>
    </location>
</feature>
<feature type="transmembrane region" description="Helical" evidence="2">
    <location>
        <begin position="81"/>
        <end position="97"/>
    </location>
</feature>
<keyword evidence="2" id="KW-0472">Membrane</keyword>
<gene>
    <name evidence="3" type="ORF">SAMN05421507_13045</name>
</gene>
<dbReference type="Proteomes" id="UP000199691">
    <property type="component" value="Unassembled WGS sequence"/>
</dbReference>
<evidence type="ECO:0000313" key="3">
    <source>
        <dbReference type="EMBL" id="SDP97317.1"/>
    </source>
</evidence>
<evidence type="ECO:0000256" key="2">
    <source>
        <dbReference type="SAM" id="Phobius"/>
    </source>
</evidence>
<dbReference type="OrthoDB" id="3676044at2"/>
<dbReference type="EMBL" id="FNIX01000030">
    <property type="protein sequence ID" value="SDP97317.1"/>
    <property type="molecule type" value="Genomic_DNA"/>
</dbReference>
<dbReference type="AlphaFoldDB" id="A0A1H0X2X1"/>
<feature type="transmembrane region" description="Helical" evidence="2">
    <location>
        <begin position="309"/>
        <end position="332"/>
    </location>
</feature>
<dbReference type="STRING" id="641025.SAMN05421507_13045"/>
<keyword evidence="2" id="KW-0812">Transmembrane</keyword>
<protein>
    <submittedName>
        <fullName evidence="3">Uncharacterized protein</fullName>
    </submittedName>
</protein>
<evidence type="ECO:0000256" key="1">
    <source>
        <dbReference type="SAM" id="MobiDB-lite"/>
    </source>
</evidence>